<evidence type="ECO:0000313" key="2">
    <source>
        <dbReference type="Proteomes" id="UP000735302"/>
    </source>
</evidence>
<keyword evidence="2" id="KW-1185">Reference proteome</keyword>
<comment type="caution">
    <text evidence="1">The sequence shown here is derived from an EMBL/GenBank/DDBJ whole genome shotgun (WGS) entry which is preliminary data.</text>
</comment>
<sequence length="81" mass="9367">MAFAQLPSYPPLDARSDGIAVRWTKWVSRLKNNLFVAYDITNEARKKALLLTYAGPDLNDIVKHYQTQNYKLQEMNLLPIN</sequence>
<dbReference type="EMBL" id="BLXT01006566">
    <property type="protein sequence ID" value="GFO32125.1"/>
    <property type="molecule type" value="Genomic_DNA"/>
</dbReference>
<protein>
    <submittedName>
        <fullName evidence="1">Uncharacterized protein</fullName>
    </submittedName>
</protein>
<gene>
    <name evidence="1" type="ORF">PoB_005863000</name>
</gene>
<reference evidence="1 2" key="1">
    <citation type="journal article" date="2021" name="Elife">
        <title>Chloroplast acquisition without the gene transfer in kleptoplastic sea slugs, Plakobranchus ocellatus.</title>
        <authorList>
            <person name="Maeda T."/>
            <person name="Takahashi S."/>
            <person name="Yoshida T."/>
            <person name="Shimamura S."/>
            <person name="Takaki Y."/>
            <person name="Nagai Y."/>
            <person name="Toyoda A."/>
            <person name="Suzuki Y."/>
            <person name="Arimoto A."/>
            <person name="Ishii H."/>
            <person name="Satoh N."/>
            <person name="Nishiyama T."/>
            <person name="Hasebe M."/>
            <person name="Maruyama T."/>
            <person name="Minagawa J."/>
            <person name="Obokata J."/>
            <person name="Shigenobu S."/>
        </authorList>
    </citation>
    <scope>NUCLEOTIDE SEQUENCE [LARGE SCALE GENOMIC DNA]</scope>
</reference>
<evidence type="ECO:0000313" key="1">
    <source>
        <dbReference type="EMBL" id="GFO32125.1"/>
    </source>
</evidence>
<dbReference type="AlphaFoldDB" id="A0AAV4CGZ1"/>
<organism evidence="1 2">
    <name type="scientific">Plakobranchus ocellatus</name>
    <dbReference type="NCBI Taxonomy" id="259542"/>
    <lineage>
        <taxon>Eukaryota</taxon>
        <taxon>Metazoa</taxon>
        <taxon>Spiralia</taxon>
        <taxon>Lophotrochozoa</taxon>
        <taxon>Mollusca</taxon>
        <taxon>Gastropoda</taxon>
        <taxon>Heterobranchia</taxon>
        <taxon>Euthyneura</taxon>
        <taxon>Panpulmonata</taxon>
        <taxon>Sacoglossa</taxon>
        <taxon>Placobranchoidea</taxon>
        <taxon>Plakobranchidae</taxon>
        <taxon>Plakobranchus</taxon>
    </lineage>
</organism>
<accession>A0AAV4CGZ1</accession>
<name>A0AAV4CGZ1_9GAST</name>
<proteinExistence type="predicted"/>
<dbReference type="Proteomes" id="UP000735302">
    <property type="component" value="Unassembled WGS sequence"/>
</dbReference>